<accession>A0A8J6BH42</accession>
<dbReference type="AlphaFoldDB" id="A0A8J6BH42"/>
<keyword evidence="2" id="KW-1185">Reference proteome</keyword>
<reference evidence="1" key="1">
    <citation type="journal article" date="2021" name="bioRxiv">
        <title>Whole Genome Assembly and Annotation of Northern Wild Rice, Zizania palustris L., Supports a Whole Genome Duplication in the Zizania Genus.</title>
        <authorList>
            <person name="Haas M."/>
            <person name="Kono T."/>
            <person name="Macchietto M."/>
            <person name="Millas R."/>
            <person name="McGilp L."/>
            <person name="Shao M."/>
            <person name="Duquette J."/>
            <person name="Hirsch C.N."/>
            <person name="Kimball J."/>
        </authorList>
    </citation>
    <scope>NUCLEOTIDE SEQUENCE</scope>
    <source>
        <tissue evidence="1">Fresh leaf tissue</tissue>
    </source>
</reference>
<organism evidence="1 2">
    <name type="scientific">Zizania palustris</name>
    <name type="common">Northern wild rice</name>
    <dbReference type="NCBI Taxonomy" id="103762"/>
    <lineage>
        <taxon>Eukaryota</taxon>
        <taxon>Viridiplantae</taxon>
        <taxon>Streptophyta</taxon>
        <taxon>Embryophyta</taxon>
        <taxon>Tracheophyta</taxon>
        <taxon>Spermatophyta</taxon>
        <taxon>Magnoliopsida</taxon>
        <taxon>Liliopsida</taxon>
        <taxon>Poales</taxon>
        <taxon>Poaceae</taxon>
        <taxon>BOP clade</taxon>
        <taxon>Oryzoideae</taxon>
        <taxon>Oryzeae</taxon>
        <taxon>Zizaniinae</taxon>
        <taxon>Zizania</taxon>
    </lineage>
</organism>
<evidence type="ECO:0000313" key="2">
    <source>
        <dbReference type="Proteomes" id="UP000729402"/>
    </source>
</evidence>
<protein>
    <submittedName>
        <fullName evidence="1">Uncharacterized protein</fullName>
    </submittedName>
</protein>
<reference evidence="1" key="2">
    <citation type="submission" date="2021-02" db="EMBL/GenBank/DDBJ databases">
        <authorList>
            <person name="Kimball J.A."/>
            <person name="Haas M.W."/>
            <person name="Macchietto M."/>
            <person name="Kono T."/>
            <person name="Duquette J."/>
            <person name="Shao M."/>
        </authorList>
    </citation>
    <scope>NUCLEOTIDE SEQUENCE</scope>
    <source>
        <tissue evidence="1">Fresh leaf tissue</tissue>
    </source>
</reference>
<name>A0A8J6BH42_ZIZPA</name>
<dbReference type="Proteomes" id="UP000729402">
    <property type="component" value="Unassembled WGS sequence"/>
</dbReference>
<gene>
    <name evidence="1" type="ORF">GUJ93_ZPchr0010g9065</name>
</gene>
<comment type="caution">
    <text evidence="1">The sequence shown here is derived from an EMBL/GenBank/DDBJ whole genome shotgun (WGS) entry which is preliminary data.</text>
</comment>
<sequence>MLLLGSRGGKLNTGNKKLRRRSKMFQLRSHIRAADTRQQRHRTLPFNSTQVTSKKKKAGAGNGIVSCLTRLWLCWSLDCVDCSCGFSSVDFQFHLLLPSSSRSSLRLAGVPHFENS</sequence>
<evidence type="ECO:0000313" key="1">
    <source>
        <dbReference type="EMBL" id="KAG8084535.1"/>
    </source>
</evidence>
<dbReference type="EMBL" id="JAAALK010000082">
    <property type="protein sequence ID" value="KAG8084535.1"/>
    <property type="molecule type" value="Genomic_DNA"/>
</dbReference>
<proteinExistence type="predicted"/>